<proteinExistence type="predicted"/>
<dbReference type="InterPro" id="IPR016032">
    <property type="entry name" value="Sig_transdc_resp-reg_C-effctor"/>
</dbReference>
<dbReference type="Pfam" id="PF25873">
    <property type="entry name" value="WHD_MalT"/>
    <property type="match status" value="1"/>
</dbReference>
<dbReference type="SMART" id="SM00421">
    <property type="entry name" value="HTH_LUXR"/>
    <property type="match status" value="1"/>
</dbReference>
<sequence length="890" mass="98579">MYSIDRLQSQYRILPSKINRPPLPKGHISREQLVARLNLAQSKQCISVLAPAGFGKSTLLAEWASQADQSTVWYSLDELDNDLSRFCSYLFVAVRKAFPQVHSQFFENEKHFINENQSPIVRHLVLLLSAIPGPSALILDDCQAITNPVIWQIIELTLAQLPSRLTLILGSRTRSPIGIKRLRSADQIQQFDILDIKFSQTDTERFLTRNLPQYSLEQAQKLVSKEMSGWVAGLQLCLISHNQYGAGAIPESGESQKSQRLIQDYLIEEVLKNTDEQTLGFLYATVICRRFSVELANELTAGLNADLIIDKLQREQLFILPEGTAEPWYRYHSMFRHSLLAIVTKQRPLAIDQLHIKAAYWWVTRDYYAEAAEHILASGSLSALQDFLTQYGWLLYGSGKLLTLGQCFEQLPRARVLQDTPLAILLCWTLLNDQQPDLARQSLLQAKAKAQGPLSKTLCSAFYALEALFAQSLGEPMQALDLAQAALATASNEMFWERSHALLVIAEAHHDLGQLSRSIASAVQAIVLCTENQFQTQTAQAYYLLASAYMAIGNNSGAAEPLDKALAVAANGGLSSLFASEALCWAQTKLLSSAGQYDTALSLLTQDSNSPSVSASTWQLPLQTARLQLLLSANADRGRLTDAATKLSGMRTSKCMKTDWRLAADQALLLWQAMSVRTSVACGSGSPKVGRWDRSASLEESIAPLIALLLKDSIPISLPGDICNLIEHNEDFAGSTTGLKIRLLLAICYRRMDQPRAAKLALLEALEWCSAEPNIGLVACYKNSLGLPLLEQGDLLDSAAGQWLFLYRPNQSELDDQQLTLRTALLTAKEWAVIALLADQLKNDQIAILLGIQANTVRSHLKNINRKLRVTGRTEAIAQARAALRMRKRA</sequence>
<accession>A0A2K8KKQ8</accession>
<dbReference type="PROSITE" id="PS50005">
    <property type="entry name" value="TPR"/>
    <property type="match status" value="1"/>
</dbReference>
<dbReference type="SUPFAM" id="SSF46894">
    <property type="entry name" value="C-terminal effector domain of the bipartite response regulators"/>
    <property type="match status" value="1"/>
</dbReference>
<dbReference type="InterPro" id="IPR036388">
    <property type="entry name" value="WH-like_DNA-bd_sf"/>
</dbReference>
<evidence type="ECO:0000256" key="4">
    <source>
        <dbReference type="PROSITE-ProRule" id="PRU00339"/>
    </source>
</evidence>
<keyword evidence="3" id="KW-0804">Transcription</keyword>
<dbReference type="Proteomes" id="UP000229757">
    <property type="component" value="Chromosome"/>
</dbReference>
<dbReference type="InterPro" id="IPR000792">
    <property type="entry name" value="Tscrpt_reg_LuxR_C"/>
</dbReference>
<dbReference type="Pfam" id="PF00196">
    <property type="entry name" value="GerE"/>
    <property type="match status" value="1"/>
</dbReference>
<dbReference type="CDD" id="cd06170">
    <property type="entry name" value="LuxR_C_like"/>
    <property type="match status" value="1"/>
</dbReference>
<dbReference type="EMBL" id="CP011797">
    <property type="protein sequence ID" value="ATX75537.1"/>
    <property type="molecule type" value="Genomic_DNA"/>
</dbReference>
<evidence type="ECO:0000313" key="7">
    <source>
        <dbReference type="Proteomes" id="UP000229757"/>
    </source>
</evidence>
<keyword evidence="7" id="KW-1185">Reference proteome</keyword>
<evidence type="ECO:0000259" key="5">
    <source>
        <dbReference type="PROSITE" id="PS50043"/>
    </source>
</evidence>
<dbReference type="GO" id="GO:0003677">
    <property type="term" value="F:DNA binding"/>
    <property type="evidence" value="ECO:0007669"/>
    <property type="project" value="UniProtKB-KW"/>
</dbReference>
<dbReference type="AlphaFoldDB" id="A0A2K8KKQ8"/>
<dbReference type="PROSITE" id="PS50043">
    <property type="entry name" value="HTH_LUXR_2"/>
    <property type="match status" value="1"/>
</dbReference>
<dbReference type="SUPFAM" id="SSF52540">
    <property type="entry name" value="P-loop containing nucleoside triphosphate hydrolases"/>
    <property type="match status" value="1"/>
</dbReference>
<reference evidence="6 7" key="1">
    <citation type="journal article" date="2017" name="Environ. Microbiol.">
        <title>Genomic and physiological analyses of 'Reinekea forsetii' reveal a versatile opportunistic lifestyle during spring algae blooms.</title>
        <authorList>
            <person name="Avci B."/>
            <person name="Hahnke R.L."/>
            <person name="Chafee M."/>
            <person name="Fischer T."/>
            <person name="Gruber-Vodicka H."/>
            <person name="Tegetmeyer H.E."/>
            <person name="Harder J."/>
            <person name="Fuchs B.M."/>
            <person name="Amann R.I."/>
            <person name="Teeling H."/>
        </authorList>
    </citation>
    <scope>NUCLEOTIDE SEQUENCE [LARGE SCALE GENOMIC DNA]</scope>
    <source>
        <strain evidence="6 7">Hel1_31_D35</strain>
    </source>
</reference>
<keyword evidence="1" id="KW-0805">Transcription regulation</keyword>
<evidence type="ECO:0000256" key="3">
    <source>
        <dbReference type="ARBA" id="ARBA00023163"/>
    </source>
</evidence>
<gene>
    <name evidence="6" type="primary">phoB</name>
    <name evidence="6" type="ORF">REIFOR_00360</name>
</gene>
<dbReference type="GO" id="GO:0006355">
    <property type="term" value="P:regulation of DNA-templated transcription"/>
    <property type="evidence" value="ECO:0007669"/>
    <property type="project" value="InterPro"/>
</dbReference>
<keyword evidence="2" id="KW-0238">DNA-binding</keyword>
<dbReference type="InterPro" id="IPR027417">
    <property type="entry name" value="P-loop_NTPase"/>
</dbReference>
<dbReference type="Gene3D" id="1.25.40.10">
    <property type="entry name" value="Tetratricopeptide repeat domain"/>
    <property type="match status" value="1"/>
</dbReference>
<evidence type="ECO:0000313" key="6">
    <source>
        <dbReference type="EMBL" id="ATX75537.1"/>
    </source>
</evidence>
<dbReference type="Gene3D" id="1.10.10.10">
    <property type="entry name" value="Winged helix-like DNA-binding domain superfamily/Winged helix DNA-binding domain"/>
    <property type="match status" value="1"/>
</dbReference>
<dbReference type="RefSeq" id="WP_158524263.1">
    <property type="nucleotide sequence ID" value="NZ_CP011797.1"/>
</dbReference>
<feature type="domain" description="HTH luxR-type" evidence="5">
    <location>
        <begin position="819"/>
        <end position="884"/>
    </location>
</feature>
<keyword evidence="4" id="KW-0802">TPR repeat</keyword>
<evidence type="ECO:0000256" key="1">
    <source>
        <dbReference type="ARBA" id="ARBA00023015"/>
    </source>
</evidence>
<dbReference type="SUPFAM" id="SSF48452">
    <property type="entry name" value="TPR-like"/>
    <property type="match status" value="1"/>
</dbReference>
<name>A0A2K8KKQ8_9GAMM</name>
<dbReference type="OrthoDB" id="1123107at2"/>
<dbReference type="KEGG" id="rfo:REIFOR_00360"/>
<dbReference type="PANTHER" id="PTHR44688:SF16">
    <property type="entry name" value="DNA-BINDING TRANSCRIPTIONAL ACTIVATOR DEVR_DOSR"/>
    <property type="match status" value="1"/>
</dbReference>
<dbReference type="InterPro" id="IPR011990">
    <property type="entry name" value="TPR-like_helical_dom_sf"/>
</dbReference>
<dbReference type="InterPro" id="IPR019734">
    <property type="entry name" value="TPR_rpt"/>
</dbReference>
<dbReference type="SMART" id="SM00028">
    <property type="entry name" value="TPR"/>
    <property type="match status" value="4"/>
</dbReference>
<organism evidence="6 7">
    <name type="scientific">Reinekea forsetii</name>
    <dbReference type="NCBI Taxonomy" id="1336806"/>
    <lineage>
        <taxon>Bacteria</taxon>
        <taxon>Pseudomonadati</taxon>
        <taxon>Pseudomonadota</taxon>
        <taxon>Gammaproteobacteria</taxon>
        <taxon>Oceanospirillales</taxon>
        <taxon>Saccharospirillaceae</taxon>
        <taxon>Reinekea</taxon>
    </lineage>
</organism>
<evidence type="ECO:0000256" key="2">
    <source>
        <dbReference type="ARBA" id="ARBA00023125"/>
    </source>
</evidence>
<dbReference type="InterPro" id="IPR059106">
    <property type="entry name" value="WHD_MalT"/>
</dbReference>
<dbReference type="PANTHER" id="PTHR44688">
    <property type="entry name" value="DNA-BINDING TRANSCRIPTIONAL ACTIVATOR DEVR_DOSR"/>
    <property type="match status" value="1"/>
</dbReference>
<protein>
    <submittedName>
        <fullName evidence="6">Transcriptional regulator PhoB</fullName>
    </submittedName>
</protein>
<feature type="repeat" description="TPR" evidence="4">
    <location>
        <begin position="539"/>
        <end position="572"/>
    </location>
</feature>